<dbReference type="RefSeq" id="WP_119539773.1">
    <property type="nucleotide sequence ID" value="NZ_QYRN01000004.1"/>
</dbReference>
<keyword evidence="1" id="KW-0472">Membrane</keyword>
<feature type="transmembrane region" description="Helical" evidence="1">
    <location>
        <begin position="115"/>
        <end position="132"/>
    </location>
</feature>
<protein>
    <submittedName>
        <fullName evidence="2">DUF599 family protein</fullName>
    </submittedName>
</protein>
<dbReference type="InterPro" id="IPR006747">
    <property type="entry name" value="DUF599"/>
</dbReference>
<keyword evidence="1" id="KW-0812">Transmembrane</keyword>
<dbReference type="PANTHER" id="PTHR31881">
    <property type="match status" value="1"/>
</dbReference>
<dbReference type="EMBL" id="QYRN01000004">
    <property type="protein sequence ID" value="RIY01549.1"/>
    <property type="molecule type" value="Genomic_DNA"/>
</dbReference>
<organism evidence="2 3">
    <name type="scientific">Aureimonas flava</name>
    <dbReference type="NCBI Taxonomy" id="2320271"/>
    <lineage>
        <taxon>Bacteria</taxon>
        <taxon>Pseudomonadati</taxon>
        <taxon>Pseudomonadota</taxon>
        <taxon>Alphaproteobacteria</taxon>
        <taxon>Hyphomicrobiales</taxon>
        <taxon>Aurantimonadaceae</taxon>
        <taxon>Aureimonas</taxon>
    </lineage>
</organism>
<dbReference type="PANTHER" id="PTHR31881:SF6">
    <property type="entry name" value="OS09G0494600 PROTEIN"/>
    <property type="match status" value="1"/>
</dbReference>
<gene>
    <name evidence="2" type="ORF">D3218_09410</name>
</gene>
<feature type="transmembrane region" description="Helical" evidence="1">
    <location>
        <begin position="76"/>
        <end position="95"/>
    </location>
</feature>
<proteinExistence type="predicted"/>
<dbReference type="OrthoDB" id="9806874at2"/>
<dbReference type="AlphaFoldDB" id="A0A3A1WK68"/>
<keyword evidence="3" id="KW-1185">Reference proteome</keyword>
<name>A0A3A1WK68_9HYPH</name>
<feature type="transmembrane region" description="Helical" evidence="1">
    <location>
        <begin position="12"/>
        <end position="35"/>
    </location>
</feature>
<sequence length="232" mass="25608">MRNAAIFDLPDLLAFVAFVGGWVAYSFVVEFPIFARHGLSRQMNRQREVWMRTLLKRDLRMIDTAIMAGLQQGTGFFASACIFAIGGCFALIGSAEQIALIVTDLPLEGSFDRGLVEAKLLGLVAIFAFAFFKFGWSYRLFNYCSILVGAVPMRQEAEADPAAAEAAIRRALTMNRIAARHFNAGLRGIFFGLAYLGWFVGPIVLVGTTVLVILILGHRQFFSDANVSLREP</sequence>
<reference evidence="3" key="1">
    <citation type="submission" date="2018-09" db="EMBL/GenBank/DDBJ databases">
        <authorList>
            <person name="Tuo L."/>
        </authorList>
    </citation>
    <scope>NUCLEOTIDE SEQUENCE [LARGE SCALE GENOMIC DNA]</scope>
    <source>
        <strain evidence="3">M2BS4Y-1</strain>
    </source>
</reference>
<dbReference type="Proteomes" id="UP000265750">
    <property type="component" value="Unassembled WGS sequence"/>
</dbReference>
<evidence type="ECO:0000256" key="1">
    <source>
        <dbReference type="SAM" id="Phobius"/>
    </source>
</evidence>
<evidence type="ECO:0000313" key="2">
    <source>
        <dbReference type="EMBL" id="RIY01549.1"/>
    </source>
</evidence>
<evidence type="ECO:0000313" key="3">
    <source>
        <dbReference type="Proteomes" id="UP000265750"/>
    </source>
</evidence>
<keyword evidence="1" id="KW-1133">Transmembrane helix</keyword>
<dbReference type="Pfam" id="PF04654">
    <property type="entry name" value="DUF599"/>
    <property type="match status" value="1"/>
</dbReference>
<accession>A0A3A1WK68</accession>
<feature type="transmembrane region" description="Helical" evidence="1">
    <location>
        <begin position="189"/>
        <end position="216"/>
    </location>
</feature>
<comment type="caution">
    <text evidence="2">The sequence shown here is derived from an EMBL/GenBank/DDBJ whole genome shotgun (WGS) entry which is preliminary data.</text>
</comment>